<dbReference type="InterPro" id="IPR032675">
    <property type="entry name" value="LRR_dom_sf"/>
</dbReference>
<gene>
    <name evidence="4" type="ORF">Sjap_018783</name>
</gene>
<feature type="compositionally biased region" description="Basic and acidic residues" evidence="3">
    <location>
        <begin position="19"/>
        <end position="50"/>
    </location>
</feature>
<feature type="region of interest" description="Disordered" evidence="3">
    <location>
        <begin position="728"/>
        <end position="778"/>
    </location>
</feature>
<accession>A0AAP0NKX6</accession>
<evidence type="ECO:0000313" key="5">
    <source>
        <dbReference type="Proteomes" id="UP001417504"/>
    </source>
</evidence>
<proteinExistence type="predicted"/>
<feature type="compositionally biased region" description="Low complexity" evidence="3">
    <location>
        <begin position="746"/>
        <end position="760"/>
    </location>
</feature>
<evidence type="ECO:0000313" key="4">
    <source>
        <dbReference type="EMBL" id="KAK9110723.1"/>
    </source>
</evidence>
<dbReference type="Proteomes" id="UP001417504">
    <property type="component" value="Unassembled WGS sequence"/>
</dbReference>
<evidence type="ECO:0000256" key="3">
    <source>
        <dbReference type="SAM" id="MobiDB-lite"/>
    </source>
</evidence>
<feature type="compositionally biased region" description="Basic and acidic residues" evidence="3">
    <location>
        <begin position="1"/>
        <end position="11"/>
    </location>
</feature>
<dbReference type="FunFam" id="3.80.10.10:FF:000200">
    <property type="entry name" value="Outer arm dynein light chain 1 protein"/>
    <property type="match status" value="1"/>
</dbReference>
<dbReference type="Pfam" id="PF13855">
    <property type="entry name" value="LRR_8"/>
    <property type="match status" value="1"/>
</dbReference>
<dbReference type="PANTHER" id="PTHR15454">
    <property type="entry name" value="NISCHARIN RELATED"/>
    <property type="match status" value="1"/>
</dbReference>
<dbReference type="PROSITE" id="PS51450">
    <property type="entry name" value="LRR"/>
    <property type="match status" value="4"/>
</dbReference>
<dbReference type="InterPro" id="IPR025875">
    <property type="entry name" value="Leu-rich_rpt_4"/>
</dbReference>
<feature type="region of interest" description="Disordered" evidence="3">
    <location>
        <begin position="1"/>
        <end position="69"/>
    </location>
</feature>
<evidence type="ECO:0000256" key="1">
    <source>
        <dbReference type="ARBA" id="ARBA00022614"/>
    </source>
</evidence>
<dbReference type="SUPFAM" id="SSF52075">
    <property type="entry name" value="Outer arm dynein light chain 1"/>
    <property type="match status" value="1"/>
</dbReference>
<name>A0AAP0NKX6_9MAGN</name>
<dbReference type="InterPro" id="IPR001611">
    <property type="entry name" value="Leu-rich_rpt"/>
</dbReference>
<feature type="compositionally biased region" description="Polar residues" evidence="3">
    <location>
        <begin position="55"/>
        <end position="64"/>
    </location>
</feature>
<dbReference type="InterPro" id="IPR003591">
    <property type="entry name" value="Leu-rich_rpt_typical-subtyp"/>
</dbReference>
<dbReference type="GO" id="GO:0005737">
    <property type="term" value="C:cytoplasm"/>
    <property type="evidence" value="ECO:0007669"/>
    <property type="project" value="TreeGrafter"/>
</dbReference>
<dbReference type="AlphaFoldDB" id="A0AAP0NKX6"/>
<dbReference type="EMBL" id="JBBNAE010000007">
    <property type="protein sequence ID" value="KAK9110723.1"/>
    <property type="molecule type" value="Genomic_DNA"/>
</dbReference>
<dbReference type="SMART" id="SM00365">
    <property type="entry name" value="LRR_SD22"/>
    <property type="match status" value="4"/>
</dbReference>
<dbReference type="Gene3D" id="3.80.10.10">
    <property type="entry name" value="Ribonuclease Inhibitor"/>
    <property type="match status" value="2"/>
</dbReference>
<evidence type="ECO:0000256" key="2">
    <source>
        <dbReference type="ARBA" id="ARBA00022737"/>
    </source>
</evidence>
<dbReference type="PANTHER" id="PTHR15454:SF37">
    <property type="entry name" value="OUTER ARM DYNEIN LIGHT CHAIN 1 PROTEIN"/>
    <property type="match status" value="1"/>
</dbReference>
<protein>
    <submittedName>
        <fullName evidence="4">Uncharacterized protein</fullName>
    </submittedName>
</protein>
<keyword evidence="2" id="KW-0677">Repeat</keyword>
<feature type="compositionally biased region" description="Polar residues" evidence="3">
    <location>
        <begin position="768"/>
        <end position="778"/>
    </location>
</feature>
<reference evidence="4 5" key="1">
    <citation type="submission" date="2024-01" db="EMBL/GenBank/DDBJ databases">
        <title>Genome assemblies of Stephania.</title>
        <authorList>
            <person name="Yang L."/>
        </authorList>
    </citation>
    <scope>NUCLEOTIDE SEQUENCE [LARGE SCALE GENOMIC DNA]</scope>
    <source>
        <strain evidence="4">QJT</strain>
        <tissue evidence="4">Leaf</tissue>
    </source>
</reference>
<keyword evidence="1" id="KW-0433">Leucine-rich repeat</keyword>
<keyword evidence="5" id="KW-1185">Reference proteome</keyword>
<dbReference type="SMART" id="SM00369">
    <property type="entry name" value="LRR_TYP"/>
    <property type="match status" value="3"/>
</dbReference>
<sequence length="778" mass="85631">MDQIGIRRREQGVVNTSESPKDGGTKRGAGDREGSLCRLRRGDVVKDKPSRRTSHTTGAESISTPRHEGIVGYNTPTMLPTYAWVHLGQSRSVPRLGDAAEGNTLTVSWTQFWSVKTDSYLTRQASNSHLSEMAKFSCFSVLAGKKKKDKVKGKSTNVVKHGNGYGTTQLKLEIPAKILPLDGIDAKMLSDESPLEHETVEVDYEGGDEHDEKLSMKRDFSDFDLQAHVTDREEDVNLAMERKMGSQEYVDIDANENYRSDNRSEGGVEFGIQNGHASDPGVGKAKFWASPLLKRSCSNLETGPAFQRLADQLPFSKSQSYEDLENLRERMAEETVGGTGNSPLSVMTPCSADRVMLKKRSSSQVLPSRSRKLWWKLFLWSHRNMHKPKPAKPRPLAIDLTSDRKGGYCSDTLEPTKASAKGKSVMEGSCARESRVRNQESFHGGDSGLWPLNQWVAFPTEPSSLTRMWIDSLEDQPFAPPNEDDNVDDGVVFPPPENGASPARSVTHMSKLPNHAFSEDVLHANSVIQSLNVSSSVAHISGMSLKIIPSISHLSSLRSVNLSGNLIVRITPGSLPKGLHVLNLSKNKISAIEGLRELTRLRVLDLSYNRISRIGQGLSNCTLIKELYLAGNKISDVEGLHRLLKLTVLDLSFNKITTTKALGQLVANYNSLLALNLLGNPIQNNIGDDQLRKVVPSLLPQLAYLNKQPIKPHRAREVATDSVAKAALGGRGATGRRKVQKRLTPSGLSSSRVRSNMSSGQRSRHMSRSSTHLSTKRS</sequence>
<comment type="caution">
    <text evidence="4">The sequence shown here is derived from an EMBL/GenBank/DDBJ whole genome shotgun (WGS) entry which is preliminary data.</text>
</comment>
<dbReference type="FunFam" id="3.80.10.10:FF:000505">
    <property type="entry name" value="Outer arm dynein light chain 1 protein"/>
    <property type="match status" value="1"/>
</dbReference>
<dbReference type="Pfam" id="PF12799">
    <property type="entry name" value="LRR_4"/>
    <property type="match status" value="1"/>
</dbReference>
<organism evidence="4 5">
    <name type="scientific">Stephania japonica</name>
    <dbReference type="NCBI Taxonomy" id="461633"/>
    <lineage>
        <taxon>Eukaryota</taxon>
        <taxon>Viridiplantae</taxon>
        <taxon>Streptophyta</taxon>
        <taxon>Embryophyta</taxon>
        <taxon>Tracheophyta</taxon>
        <taxon>Spermatophyta</taxon>
        <taxon>Magnoliopsida</taxon>
        <taxon>Ranunculales</taxon>
        <taxon>Menispermaceae</taxon>
        <taxon>Menispermoideae</taxon>
        <taxon>Cissampelideae</taxon>
        <taxon>Stephania</taxon>
    </lineage>
</organism>